<feature type="transmembrane region" description="Helical" evidence="1">
    <location>
        <begin position="160"/>
        <end position="179"/>
    </location>
</feature>
<feature type="transmembrane region" description="Helical" evidence="1">
    <location>
        <begin position="200"/>
        <end position="221"/>
    </location>
</feature>
<dbReference type="AlphaFoldDB" id="A0A841AN05"/>
<feature type="transmembrane region" description="Helical" evidence="1">
    <location>
        <begin position="73"/>
        <end position="91"/>
    </location>
</feature>
<keyword evidence="1" id="KW-0812">Transmembrane</keyword>
<dbReference type="Pfam" id="PF11139">
    <property type="entry name" value="SfLAP"/>
    <property type="match status" value="1"/>
</dbReference>
<feature type="transmembrane region" description="Helical" evidence="1">
    <location>
        <begin position="39"/>
        <end position="61"/>
    </location>
</feature>
<keyword evidence="1" id="KW-1133">Transmembrane helix</keyword>
<accession>A0A841AN05</accession>
<dbReference type="EMBL" id="JACHMJ010000001">
    <property type="protein sequence ID" value="MBB5843096.1"/>
    <property type="molecule type" value="Genomic_DNA"/>
</dbReference>
<feature type="transmembrane region" description="Helical" evidence="1">
    <location>
        <begin position="136"/>
        <end position="154"/>
    </location>
</feature>
<sequence>MGPVIGEILPLSLGIAISPMPIMATIVMLLSPRAKATSLAFLIGWTCGIAITLTAFALLSTLMPRGGFSTPRVLTGVLEILVGTLMLVLAVRQWRHRPTAGEAVPIPRWLRAIDSLTPPRGLAIGFVYSAFRPKNLLITLAAGIVIGGSGLPVVPSSIAVAVFTAFAAAAIAAPIVAYFTGQPRITTKLEEVRDLLLRNVGTITSTALLFLGVVIIGMGIATL</sequence>
<keyword evidence="1" id="KW-0472">Membrane</keyword>
<name>A0A841AN05_9MICO</name>
<dbReference type="Proteomes" id="UP000536685">
    <property type="component" value="Unassembled WGS sequence"/>
</dbReference>
<evidence type="ECO:0000256" key="1">
    <source>
        <dbReference type="SAM" id="Phobius"/>
    </source>
</evidence>
<dbReference type="InterPro" id="IPR021315">
    <property type="entry name" value="Gap/Sap"/>
</dbReference>
<gene>
    <name evidence="2" type="ORF">HD599_001419</name>
</gene>
<protein>
    <recommendedName>
        <fullName evidence="4">Sap-like sulfolipid-1-addressing protein</fullName>
    </recommendedName>
</protein>
<feature type="transmembrane region" description="Helical" evidence="1">
    <location>
        <begin position="12"/>
        <end position="30"/>
    </location>
</feature>
<dbReference type="RefSeq" id="WP_184235252.1">
    <property type="nucleotide sequence ID" value="NZ_JACHMJ010000001.1"/>
</dbReference>
<evidence type="ECO:0000313" key="3">
    <source>
        <dbReference type="Proteomes" id="UP000536685"/>
    </source>
</evidence>
<comment type="caution">
    <text evidence="2">The sequence shown here is derived from an EMBL/GenBank/DDBJ whole genome shotgun (WGS) entry which is preliminary data.</text>
</comment>
<organism evidence="2 3">
    <name type="scientific">Conyzicola lurida</name>
    <dbReference type="NCBI Taxonomy" id="1172621"/>
    <lineage>
        <taxon>Bacteria</taxon>
        <taxon>Bacillati</taxon>
        <taxon>Actinomycetota</taxon>
        <taxon>Actinomycetes</taxon>
        <taxon>Micrococcales</taxon>
        <taxon>Microbacteriaceae</taxon>
        <taxon>Conyzicola</taxon>
    </lineage>
</organism>
<evidence type="ECO:0008006" key="4">
    <source>
        <dbReference type="Google" id="ProtNLM"/>
    </source>
</evidence>
<reference evidence="2 3" key="1">
    <citation type="submission" date="2020-08" db="EMBL/GenBank/DDBJ databases">
        <title>Sequencing the genomes of 1000 actinobacteria strains.</title>
        <authorList>
            <person name="Klenk H.-P."/>
        </authorList>
    </citation>
    <scope>NUCLEOTIDE SEQUENCE [LARGE SCALE GENOMIC DNA]</scope>
    <source>
        <strain evidence="2 3">DSM 105784</strain>
    </source>
</reference>
<evidence type="ECO:0000313" key="2">
    <source>
        <dbReference type="EMBL" id="MBB5843096.1"/>
    </source>
</evidence>
<proteinExistence type="predicted"/>
<keyword evidence="3" id="KW-1185">Reference proteome</keyword>